<evidence type="ECO:0000259" key="1">
    <source>
        <dbReference type="PROSITE" id="PS51352"/>
    </source>
</evidence>
<keyword evidence="3" id="KW-1185">Reference proteome</keyword>
<evidence type="ECO:0000313" key="3">
    <source>
        <dbReference type="Proteomes" id="UP000005408"/>
    </source>
</evidence>
<accession>A0A8W8N3X9</accession>
<dbReference type="GO" id="GO:0004791">
    <property type="term" value="F:thioredoxin-disulfide reductase (NADPH) activity"/>
    <property type="evidence" value="ECO:0007669"/>
    <property type="project" value="TreeGrafter"/>
</dbReference>
<sequence length="205" mass="23176">MAIIWVQEISRYLSRGRQTDEPRFIAHQSMSTVFTGDYIYQSGLTGGQPEESDARFCLVPNMDAALCSVTEVQGKHGLVKVTQLLKDTPVVGLYFSAHWCPPCRGFTPTLIEFYKTMQANNQGLEVIYVSLDRNRASFDEYYGTMPWYTIPYEDDARESLAEKYGVRGIPYLVIIDQHGNIVDKEGRGTVETASGTQLPEKWKTV</sequence>
<dbReference type="PROSITE" id="PS51352">
    <property type="entry name" value="THIOREDOXIN_2"/>
    <property type="match status" value="1"/>
</dbReference>
<dbReference type="GO" id="GO:0030178">
    <property type="term" value="P:negative regulation of Wnt signaling pathway"/>
    <property type="evidence" value="ECO:0007669"/>
    <property type="project" value="TreeGrafter"/>
</dbReference>
<dbReference type="GO" id="GO:0031397">
    <property type="term" value="P:negative regulation of protein ubiquitination"/>
    <property type="evidence" value="ECO:0007669"/>
    <property type="project" value="TreeGrafter"/>
</dbReference>
<dbReference type="Pfam" id="PF13905">
    <property type="entry name" value="Thioredoxin_8"/>
    <property type="match status" value="1"/>
</dbReference>
<dbReference type="PANTHER" id="PTHR46472:SF1">
    <property type="entry name" value="NUCLEOREDOXIN"/>
    <property type="match status" value="1"/>
</dbReference>
<dbReference type="InterPro" id="IPR012336">
    <property type="entry name" value="Thioredoxin-like_fold"/>
</dbReference>
<dbReference type="AlphaFoldDB" id="A0A8W8N3X9"/>
<protein>
    <recommendedName>
        <fullName evidence="1">Thioredoxin domain-containing protein</fullName>
    </recommendedName>
</protein>
<dbReference type="InterPro" id="IPR036249">
    <property type="entry name" value="Thioredoxin-like_sf"/>
</dbReference>
<dbReference type="Gene3D" id="3.40.30.10">
    <property type="entry name" value="Glutaredoxin"/>
    <property type="match status" value="1"/>
</dbReference>
<organism evidence="2 3">
    <name type="scientific">Magallana gigas</name>
    <name type="common">Pacific oyster</name>
    <name type="synonym">Crassostrea gigas</name>
    <dbReference type="NCBI Taxonomy" id="29159"/>
    <lineage>
        <taxon>Eukaryota</taxon>
        <taxon>Metazoa</taxon>
        <taxon>Spiralia</taxon>
        <taxon>Lophotrochozoa</taxon>
        <taxon>Mollusca</taxon>
        <taxon>Bivalvia</taxon>
        <taxon>Autobranchia</taxon>
        <taxon>Pteriomorphia</taxon>
        <taxon>Ostreida</taxon>
        <taxon>Ostreoidea</taxon>
        <taxon>Ostreidae</taxon>
        <taxon>Magallana</taxon>
    </lineage>
</organism>
<dbReference type="SUPFAM" id="SSF52833">
    <property type="entry name" value="Thioredoxin-like"/>
    <property type="match status" value="1"/>
</dbReference>
<reference evidence="2" key="1">
    <citation type="submission" date="2022-08" db="UniProtKB">
        <authorList>
            <consortium name="EnsemblMetazoa"/>
        </authorList>
    </citation>
    <scope>IDENTIFICATION</scope>
    <source>
        <strain evidence="2">05x7-T-G4-1.051#20</strain>
    </source>
</reference>
<feature type="domain" description="Thioredoxin" evidence="1">
    <location>
        <begin position="58"/>
        <end position="205"/>
    </location>
</feature>
<name>A0A8W8N3X9_MAGGI</name>
<dbReference type="Proteomes" id="UP000005408">
    <property type="component" value="Unassembled WGS sequence"/>
</dbReference>
<dbReference type="EnsemblMetazoa" id="G415.1">
    <property type="protein sequence ID" value="G415.1:cds"/>
    <property type="gene ID" value="G415"/>
</dbReference>
<dbReference type="PANTHER" id="PTHR46472">
    <property type="entry name" value="NUCLEOREDOXIN"/>
    <property type="match status" value="1"/>
</dbReference>
<evidence type="ECO:0000313" key="2">
    <source>
        <dbReference type="EnsemblMetazoa" id="G415.1:cds"/>
    </source>
</evidence>
<dbReference type="InterPro" id="IPR013766">
    <property type="entry name" value="Thioredoxin_domain"/>
</dbReference>
<proteinExistence type="predicted"/>
<dbReference type="GO" id="GO:0005634">
    <property type="term" value="C:nucleus"/>
    <property type="evidence" value="ECO:0007669"/>
    <property type="project" value="TreeGrafter"/>
</dbReference>